<dbReference type="PRINTS" id="PR00081">
    <property type="entry name" value="GDHRDH"/>
</dbReference>
<dbReference type="PANTHER" id="PTHR44196">
    <property type="entry name" value="DEHYDROGENASE/REDUCTASE SDR FAMILY MEMBER 7B"/>
    <property type="match status" value="1"/>
</dbReference>
<dbReference type="EMBL" id="RHQL01000002">
    <property type="protein sequence ID" value="RRV13427.1"/>
    <property type="molecule type" value="Genomic_DNA"/>
</dbReference>
<evidence type="ECO:0000313" key="5">
    <source>
        <dbReference type="Proteomes" id="UP000276506"/>
    </source>
</evidence>
<dbReference type="Gene3D" id="3.40.50.720">
    <property type="entry name" value="NAD(P)-binding Rossmann-like Domain"/>
    <property type="match status" value="1"/>
</dbReference>
<dbReference type="Proteomes" id="UP000276506">
    <property type="component" value="Unassembled WGS sequence"/>
</dbReference>
<dbReference type="CDD" id="cd05233">
    <property type="entry name" value="SDR_c"/>
    <property type="match status" value="1"/>
</dbReference>
<dbReference type="GO" id="GO:0016491">
    <property type="term" value="F:oxidoreductase activity"/>
    <property type="evidence" value="ECO:0007669"/>
    <property type="project" value="UniProtKB-KW"/>
</dbReference>
<name>A0A427EA52_9GAMM</name>
<gene>
    <name evidence="4" type="ORF">EGJ28_07400</name>
</gene>
<dbReference type="PRINTS" id="PR00080">
    <property type="entry name" value="SDRFAMILY"/>
</dbReference>
<dbReference type="AlphaFoldDB" id="A0A427EA52"/>
<organism evidence="4 5">
    <name type="scientific">Stutzerimonas xanthomarina</name>
    <dbReference type="NCBI Taxonomy" id="271420"/>
    <lineage>
        <taxon>Bacteria</taxon>
        <taxon>Pseudomonadati</taxon>
        <taxon>Pseudomonadota</taxon>
        <taxon>Gammaproteobacteria</taxon>
        <taxon>Pseudomonadales</taxon>
        <taxon>Pseudomonadaceae</taxon>
        <taxon>Stutzerimonas</taxon>
    </lineage>
</organism>
<dbReference type="FunFam" id="3.40.50.720:FF:000084">
    <property type="entry name" value="Short-chain dehydrogenase reductase"/>
    <property type="match status" value="1"/>
</dbReference>
<dbReference type="Pfam" id="PF00106">
    <property type="entry name" value="adh_short"/>
    <property type="match status" value="1"/>
</dbReference>
<sequence length="337" mass="35717">MPSGTWRRSWSSLPAMARALSPDRRCPSMVARCPAAEPSDTHVKGEAAMRDLTNKTAVITGAASGLGLAMARAFCEEGMRVVLADLQGPALAEAERALGAEGFEVLAVAVDVADAASVQRLAQRAVEHFGGVDVLVNNAGIAGDLPRESWQHDLANWRRVLDVNLLGAVHGIHSFVPLLLEQAAGGHIVNTASMGGLMALPYLAPYAAAKSALVALSESLDIELKALGANVGVSVLCPGMVQTGLTQAGRDHAACTAVAPSAPAEAFYRNSQKAAQQATVTAQFVAQQVIEGIRANSFYILTHEGAFDLAKSRWLRLSTHPPEYTESDHEPQYRHQR</sequence>
<proteinExistence type="inferred from homology"/>
<comment type="caution">
    <text evidence="4">The sequence shown here is derived from an EMBL/GenBank/DDBJ whole genome shotgun (WGS) entry which is preliminary data.</text>
</comment>
<evidence type="ECO:0000313" key="4">
    <source>
        <dbReference type="EMBL" id="RRV13427.1"/>
    </source>
</evidence>
<evidence type="ECO:0000256" key="3">
    <source>
        <dbReference type="RuleBase" id="RU000363"/>
    </source>
</evidence>
<dbReference type="InterPro" id="IPR036291">
    <property type="entry name" value="NAD(P)-bd_dom_sf"/>
</dbReference>
<accession>A0A427EA52</accession>
<dbReference type="InterPro" id="IPR002347">
    <property type="entry name" value="SDR_fam"/>
</dbReference>
<reference evidence="4 5" key="1">
    <citation type="submission" date="2018-10" db="EMBL/GenBank/DDBJ databases">
        <title>Transmission dynamics of multidrug resistant bacteria on intensive care unit surfaces.</title>
        <authorList>
            <person name="D'Souza A.W."/>
            <person name="Potter R.F."/>
            <person name="Wallace M."/>
            <person name="Shupe A."/>
            <person name="Patel S."/>
            <person name="Sun S."/>
            <person name="Gul D."/>
            <person name="Kwon J.H."/>
            <person name="Andleeb S."/>
            <person name="Burnham C.-A.D."/>
            <person name="Dantas G."/>
        </authorList>
    </citation>
    <scope>NUCLEOTIDE SEQUENCE [LARGE SCALE GENOMIC DNA]</scope>
    <source>
        <strain evidence="4 5">PX_177</strain>
    </source>
</reference>
<comment type="similarity">
    <text evidence="1 3">Belongs to the short-chain dehydrogenases/reductases (SDR) family.</text>
</comment>
<keyword evidence="2" id="KW-0560">Oxidoreductase</keyword>
<dbReference type="GO" id="GO:0016020">
    <property type="term" value="C:membrane"/>
    <property type="evidence" value="ECO:0007669"/>
    <property type="project" value="TreeGrafter"/>
</dbReference>
<dbReference type="PANTHER" id="PTHR44196:SF1">
    <property type="entry name" value="DEHYDROGENASE_REDUCTASE SDR FAMILY MEMBER 7B"/>
    <property type="match status" value="1"/>
</dbReference>
<evidence type="ECO:0000256" key="1">
    <source>
        <dbReference type="ARBA" id="ARBA00006484"/>
    </source>
</evidence>
<dbReference type="SUPFAM" id="SSF51735">
    <property type="entry name" value="NAD(P)-binding Rossmann-fold domains"/>
    <property type="match status" value="1"/>
</dbReference>
<protein>
    <submittedName>
        <fullName evidence="4">SDR family NAD(P)-dependent oxidoreductase</fullName>
    </submittedName>
</protein>
<evidence type="ECO:0000256" key="2">
    <source>
        <dbReference type="ARBA" id="ARBA00023002"/>
    </source>
</evidence>